<accession>F0T1H1</accession>
<dbReference type="Pfam" id="PF13649">
    <property type="entry name" value="Methyltransf_25"/>
    <property type="match status" value="1"/>
</dbReference>
<dbReference type="EMBL" id="CP002547">
    <property type="protein sequence ID" value="ADY56312.1"/>
    <property type="molecule type" value="Genomic_DNA"/>
</dbReference>
<gene>
    <name evidence="3" type="ordered locus">Sgly_2019</name>
</gene>
<feature type="domain" description="Methyltransferase" evidence="2">
    <location>
        <begin position="57"/>
        <end position="151"/>
    </location>
</feature>
<evidence type="ECO:0000313" key="4">
    <source>
        <dbReference type="Proteomes" id="UP000007488"/>
    </source>
</evidence>
<evidence type="ECO:0000256" key="1">
    <source>
        <dbReference type="ARBA" id="ARBA00022679"/>
    </source>
</evidence>
<reference evidence="3 4" key="1">
    <citation type="journal article" date="2011" name="Stand. Genomic Sci.">
        <title>Complete genome sequence of Syntrophobotulus glycolicus type strain (FlGlyR).</title>
        <authorList>
            <person name="Han C."/>
            <person name="Mwirichia R."/>
            <person name="Chertkov O."/>
            <person name="Held B."/>
            <person name="Lapidus A."/>
            <person name="Nolan M."/>
            <person name="Lucas S."/>
            <person name="Hammon N."/>
            <person name="Deshpande S."/>
            <person name="Cheng J.F."/>
            <person name="Tapia R."/>
            <person name="Goodwin L."/>
            <person name="Pitluck S."/>
            <person name="Huntemann M."/>
            <person name="Liolios K."/>
            <person name="Ivanova N."/>
            <person name="Pagani I."/>
            <person name="Mavromatis K."/>
            <person name="Ovchinikova G."/>
            <person name="Pati A."/>
            <person name="Chen A."/>
            <person name="Palaniappan K."/>
            <person name="Land M."/>
            <person name="Hauser L."/>
            <person name="Brambilla E.M."/>
            <person name="Rohde M."/>
            <person name="Spring S."/>
            <person name="Sikorski J."/>
            <person name="Goker M."/>
            <person name="Woyke T."/>
            <person name="Bristow J."/>
            <person name="Eisen J.A."/>
            <person name="Markowitz V."/>
            <person name="Hugenholtz P."/>
            <person name="Kyrpides N.C."/>
            <person name="Klenk H.P."/>
            <person name="Detter J.C."/>
        </authorList>
    </citation>
    <scope>NUCLEOTIDE SEQUENCE [LARGE SCALE GENOMIC DNA]</scope>
    <source>
        <strain evidence="4">DSM 8271 / FlGlyR</strain>
    </source>
</reference>
<reference evidence="4" key="2">
    <citation type="submission" date="2011-02" db="EMBL/GenBank/DDBJ databases">
        <title>The complete genome of Syntrophobotulus glycolicus DSM 8271.</title>
        <authorList>
            <person name="Lucas S."/>
            <person name="Copeland A."/>
            <person name="Lapidus A."/>
            <person name="Bruce D."/>
            <person name="Goodwin L."/>
            <person name="Pitluck S."/>
            <person name="Kyrpides N."/>
            <person name="Mavromatis K."/>
            <person name="Pagani I."/>
            <person name="Ivanova N."/>
            <person name="Mikhailova N."/>
            <person name="Chertkov O."/>
            <person name="Held B."/>
            <person name="Detter J.C."/>
            <person name="Tapia R."/>
            <person name="Han C."/>
            <person name="Land M."/>
            <person name="Hauser L."/>
            <person name="Markowitz V."/>
            <person name="Cheng J.-F."/>
            <person name="Hugenholtz P."/>
            <person name="Woyke T."/>
            <person name="Wu D."/>
            <person name="Spring S."/>
            <person name="Schroeder M."/>
            <person name="Brambilla E."/>
            <person name="Klenk H.-P."/>
            <person name="Eisen J.A."/>
        </authorList>
    </citation>
    <scope>NUCLEOTIDE SEQUENCE [LARGE SCALE GENOMIC DNA]</scope>
    <source>
        <strain evidence="4">DSM 8271 / FlGlyR</strain>
    </source>
</reference>
<dbReference type="InterPro" id="IPR029063">
    <property type="entry name" value="SAM-dependent_MTases_sf"/>
</dbReference>
<name>F0T1H1_SYNGF</name>
<dbReference type="eggNOG" id="COG2226">
    <property type="taxonomic scope" value="Bacteria"/>
</dbReference>
<dbReference type="GO" id="GO:0008168">
    <property type="term" value="F:methyltransferase activity"/>
    <property type="evidence" value="ECO:0007669"/>
    <property type="project" value="UniProtKB-KW"/>
</dbReference>
<dbReference type="AlphaFoldDB" id="F0T1H1"/>
<dbReference type="SUPFAM" id="SSF53335">
    <property type="entry name" value="S-adenosyl-L-methionine-dependent methyltransferases"/>
    <property type="match status" value="1"/>
</dbReference>
<proteinExistence type="predicted"/>
<dbReference type="STRING" id="645991.Sgly_2019"/>
<dbReference type="PANTHER" id="PTHR43861">
    <property type="entry name" value="TRANS-ACONITATE 2-METHYLTRANSFERASE-RELATED"/>
    <property type="match status" value="1"/>
</dbReference>
<dbReference type="Proteomes" id="UP000007488">
    <property type="component" value="Chromosome"/>
</dbReference>
<dbReference type="CDD" id="cd02440">
    <property type="entry name" value="AdoMet_MTases"/>
    <property type="match status" value="1"/>
</dbReference>
<evidence type="ECO:0000259" key="2">
    <source>
        <dbReference type="Pfam" id="PF13649"/>
    </source>
</evidence>
<dbReference type="HOGENOM" id="CLU_081790_1_0_9"/>
<dbReference type="InterPro" id="IPR041698">
    <property type="entry name" value="Methyltransf_25"/>
</dbReference>
<keyword evidence="3" id="KW-0489">Methyltransferase</keyword>
<evidence type="ECO:0000313" key="3">
    <source>
        <dbReference type="EMBL" id="ADY56312.1"/>
    </source>
</evidence>
<protein>
    <submittedName>
        <fullName evidence="3">Methyltransferase type 12</fullName>
    </submittedName>
</protein>
<dbReference type="Gene3D" id="6.10.140.280">
    <property type="match status" value="1"/>
</dbReference>
<keyword evidence="1" id="KW-0808">Transferase</keyword>
<sequence length="235" mass="27316">MEQRINRGVNMKDDIRAKFNDVSQVYDGQRRQLIPCFDDFYHIPVSLIEPVTERPKILDIGAGTGLLTSFFIEKIPTAQITLIDLSDQMLEMAKRRFSDIPGVEYIVDDYAQYDFQQKYDMIISAFSIHHLSDEEKIKLYHKCYSILNPKGIFINCDQVLGETPYLDSLNKTHWRESIEKSGLSQADISAAYDRTKLDREAPLSQQLIWLKEAGFTDVDCVYKWYFFAVMMGRKV</sequence>
<dbReference type="GO" id="GO:0032259">
    <property type="term" value="P:methylation"/>
    <property type="evidence" value="ECO:0007669"/>
    <property type="project" value="UniProtKB-KW"/>
</dbReference>
<organism evidence="3 4">
    <name type="scientific">Syntrophobotulus glycolicus (strain DSM 8271 / FlGlyR)</name>
    <dbReference type="NCBI Taxonomy" id="645991"/>
    <lineage>
        <taxon>Bacteria</taxon>
        <taxon>Bacillati</taxon>
        <taxon>Bacillota</taxon>
        <taxon>Clostridia</taxon>
        <taxon>Eubacteriales</taxon>
        <taxon>Desulfitobacteriaceae</taxon>
        <taxon>Syntrophobotulus</taxon>
    </lineage>
</organism>
<keyword evidence="4" id="KW-1185">Reference proteome</keyword>
<dbReference type="KEGG" id="sgy:Sgly_2019"/>
<dbReference type="Gene3D" id="3.40.50.150">
    <property type="entry name" value="Vaccinia Virus protein VP39"/>
    <property type="match status" value="1"/>
</dbReference>